<dbReference type="GO" id="GO:0006271">
    <property type="term" value="P:DNA strand elongation involved in DNA replication"/>
    <property type="evidence" value="ECO:0007669"/>
    <property type="project" value="TreeGrafter"/>
</dbReference>
<gene>
    <name evidence="13" type="ORF">HLVA_12100</name>
</gene>
<keyword evidence="5 9" id="KW-0548">Nucleotidyltransferase</keyword>
<dbReference type="KEGG" id="haby:HLVA_12100"/>
<dbReference type="PANTHER" id="PTHR30478:SF0">
    <property type="entry name" value="BETA SLIDING CLAMP"/>
    <property type="match status" value="1"/>
</dbReference>
<evidence type="ECO:0000256" key="6">
    <source>
        <dbReference type="ARBA" id="ARBA00022705"/>
    </source>
</evidence>
<dbReference type="AlphaFoldDB" id="A0AAU9DWI9"/>
<comment type="subcellular location">
    <subcellularLocation>
        <location evidence="1 9">Cytoplasm</location>
    </subcellularLocation>
</comment>
<comment type="similarity">
    <text evidence="2 9">Belongs to the beta sliding clamp family.</text>
</comment>
<feature type="domain" description="DNA polymerase III beta sliding clamp C-terminal" evidence="12">
    <location>
        <begin position="253"/>
        <end position="369"/>
    </location>
</feature>
<evidence type="ECO:0000256" key="1">
    <source>
        <dbReference type="ARBA" id="ARBA00004496"/>
    </source>
</evidence>
<dbReference type="PANTHER" id="PTHR30478">
    <property type="entry name" value="DNA POLYMERASE III SUBUNIT BETA"/>
    <property type="match status" value="1"/>
</dbReference>
<evidence type="ECO:0000259" key="11">
    <source>
        <dbReference type="Pfam" id="PF02767"/>
    </source>
</evidence>
<evidence type="ECO:0000259" key="12">
    <source>
        <dbReference type="Pfam" id="PF02768"/>
    </source>
</evidence>
<dbReference type="Pfam" id="PF02768">
    <property type="entry name" value="DNA_pol3_beta_3"/>
    <property type="match status" value="1"/>
</dbReference>
<dbReference type="PIRSF" id="PIRSF000804">
    <property type="entry name" value="DNA_pol_III_b"/>
    <property type="match status" value="1"/>
</dbReference>
<dbReference type="GO" id="GO:0009360">
    <property type="term" value="C:DNA polymerase III complex"/>
    <property type="evidence" value="ECO:0007669"/>
    <property type="project" value="InterPro"/>
</dbReference>
<feature type="domain" description="DNA polymerase III beta sliding clamp central" evidence="11">
    <location>
        <begin position="137"/>
        <end position="245"/>
    </location>
</feature>
<dbReference type="Proteomes" id="UP001321582">
    <property type="component" value="Chromosome"/>
</dbReference>
<keyword evidence="6 9" id="KW-0235">DNA replication</keyword>
<evidence type="ECO:0000259" key="10">
    <source>
        <dbReference type="Pfam" id="PF00712"/>
    </source>
</evidence>
<evidence type="ECO:0000256" key="7">
    <source>
        <dbReference type="ARBA" id="ARBA00022932"/>
    </source>
</evidence>
<proteinExistence type="inferred from homology"/>
<dbReference type="Gene3D" id="3.70.10.10">
    <property type="match status" value="1"/>
</dbReference>
<dbReference type="InterPro" id="IPR022634">
    <property type="entry name" value="DNA_polIII_beta_N"/>
</dbReference>
<evidence type="ECO:0000256" key="8">
    <source>
        <dbReference type="ARBA" id="ARBA00023125"/>
    </source>
</evidence>
<dbReference type="Gene3D" id="3.10.150.10">
    <property type="entry name" value="DNA Polymerase III, subunit A, domain 2"/>
    <property type="match status" value="1"/>
</dbReference>
<protein>
    <recommendedName>
        <fullName evidence="9">Beta sliding clamp</fullName>
    </recommendedName>
</protein>
<evidence type="ECO:0000256" key="3">
    <source>
        <dbReference type="ARBA" id="ARBA00022490"/>
    </source>
</evidence>
<dbReference type="GO" id="GO:0003677">
    <property type="term" value="F:DNA binding"/>
    <property type="evidence" value="ECO:0007669"/>
    <property type="project" value="UniProtKB-UniRule"/>
</dbReference>
<keyword evidence="14" id="KW-1185">Reference proteome</keyword>
<keyword evidence="8" id="KW-0238">DNA-binding</keyword>
<evidence type="ECO:0000256" key="4">
    <source>
        <dbReference type="ARBA" id="ARBA00022679"/>
    </source>
</evidence>
<organism evidence="13 14">
    <name type="scientific">Haliovirga abyssi</name>
    <dbReference type="NCBI Taxonomy" id="2996794"/>
    <lineage>
        <taxon>Bacteria</taxon>
        <taxon>Fusobacteriati</taxon>
        <taxon>Fusobacteriota</taxon>
        <taxon>Fusobacteriia</taxon>
        <taxon>Fusobacteriales</taxon>
        <taxon>Haliovirgaceae</taxon>
        <taxon>Haliovirga</taxon>
    </lineage>
</organism>
<feature type="domain" description="DNA polymerase III beta sliding clamp N-terminal" evidence="10">
    <location>
        <begin position="3"/>
        <end position="118"/>
    </location>
</feature>
<evidence type="ECO:0000313" key="14">
    <source>
        <dbReference type="Proteomes" id="UP001321582"/>
    </source>
</evidence>
<keyword evidence="4 9" id="KW-0808">Transferase</keyword>
<dbReference type="InterPro" id="IPR046938">
    <property type="entry name" value="DNA_clamp_sf"/>
</dbReference>
<evidence type="ECO:0000256" key="2">
    <source>
        <dbReference type="ARBA" id="ARBA00010752"/>
    </source>
</evidence>
<dbReference type="SMART" id="SM00480">
    <property type="entry name" value="POL3Bc"/>
    <property type="match status" value="1"/>
</dbReference>
<comment type="function">
    <text evidence="9">Confers DNA tethering and processivity to DNA polymerases and other proteins. Acts as a clamp, forming a ring around DNA (a reaction catalyzed by the clamp-loading complex) which diffuses in an ATP-independent manner freely and bidirectionally along dsDNA. Initially characterized for its ability to contact the catalytic subunit of DNA polymerase III (Pol III), a complex, multichain enzyme responsible for most of the replicative synthesis in bacteria; Pol III exhibits 3'-5' exonuclease proofreading activity. The beta chain is required for initiation of replication as well as for processivity of DNA replication.</text>
</comment>
<dbReference type="RefSeq" id="WP_307903504.1">
    <property type="nucleotide sequence ID" value="NZ_AP027059.1"/>
</dbReference>
<dbReference type="InterPro" id="IPR001001">
    <property type="entry name" value="DNA_polIII_beta"/>
</dbReference>
<dbReference type="Pfam" id="PF02767">
    <property type="entry name" value="DNA_pol3_beta_2"/>
    <property type="match status" value="1"/>
</dbReference>
<dbReference type="GO" id="GO:0003887">
    <property type="term" value="F:DNA-directed DNA polymerase activity"/>
    <property type="evidence" value="ECO:0007669"/>
    <property type="project" value="UniProtKB-UniRule"/>
</dbReference>
<dbReference type="InterPro" id="IPR022637">
    <property type="entry name" value="DNA_polIII_beta_cen"/>
</dbReference>
<dbReference type="CDD" id="cd00140">
    <property type="entry name" value="beta_clamp"/>
    <property type="match status" value="1"/>
</dbReference>
<reference evidence="13 14" key="1">
    <citation type="submission" date="2022-11" db="EMBL/GenBank/DDBJ databases">
        <title>Haliovirga abyssi gen. nov., sp. nov., a mesophilic fermentative bacterium isolated from the Iheya North hydrothermal field and the proposal of Haliovirgaceae fam. nov.</title>
        <authorList>
            <person name="Miyazaki U."/>
            <person name="Tame A."/>
            <person name="Miyazaki J."/>
            <person name="Takai K."/>
            <person name="Sawayama S."/>
            <person name="Kitajima M."/>
            <person name="Okamoto A."/>
            <person name="Nakagawa S."/>
        </authorList>
    </citation>
    <scope>NUCLEOTIDE SEQUENCE [LARGE SCALE GENOMIC DNA]</scope>
    <source>
        <strain evidence="13 14">IC12</strain>
    </source>
</reference>
<keyword evidence="7 9" id="KW-0239">DNA-directed DNA polymerase</keyword>
<accession>A0AAU9DWI9</accession>
<dbReference type="SUPFAM" id="SSF55979">
    <property type="entry name" value="DNA clamp"/>
    <property type="match status" value="3"/>
</dbReference>
<evidence type="ECO:0000256" key="9">
    <source>
        <dbReference type="PIRNR" id="PIRNR000804"/>
    </source>
</evidence>
<comment type="subunit">
    <text evidence="9">Forms a ring-shaped head-to-tail homodimer around DNA.</text>
</comment>
<dbReference type="GO" id="GO:0008408">
    <property type="term" value="F:3'-5' exonuclease activity"/>
    <property type="evidence" value="ECO:0007669"/>
    <property type="project" value="InterPro"/>
</dbReference>
<sequence>MLNIKVNRVKFLGVIQIVERAISENKIRPIISGLFMEAKGNIITLKGTDLEMTITSTIEGEVIEEGTVAFSHKLLVEYLKEISDETVQINEKDGELKVITKYSESEFYVYDSDEYPRIKLLEHGNEYYINKTIFLDGLEKVSIATSDTENLAVNCVRLEIEDKKIKMIGTDSFRLAYFEETLSTDTVSNKILKISIPLKTVDSLIKTLKTIEGDVINLKFEGNQIFFVIGEVAILSRIIDLAYPDYANILKNQEYSKKIFMKKDEMISLMKRVLLFVRNNKEGKNSGLFNFVGNKLYIKGISDKAKVNEELDILKEGDDLKISLNVKFILDYILQVEEENIELNMSNASSGVLIEGEGNNKFIYLTMPLALRED</sequence>
<keyword evidence="3 9" id="KW-0963">Cytoplasm</keyword>
<evidence type="ECO:0000256" key="5">
    <source>
        <dbReference type="ARBA" id="ARBA00022695"/>
    </source>
</evidence>
<dbReference type="InterPro" id="IPR022635">
    <property type="entry name" value="DNA_polIII_beta_C"/>
</dbReference>
<name>A0AAU9DWI9_9FUSO</name>
<dbReference type="Pfam" id="PF00712">
    <property type="entry name" value="DNA_pol3_beta"/>
    <property type="match status" value="1"/>
</dbReference>
<dbReference type="GO" id="GO:0005737">
    <property type="term" value="C:cytoplasm"/>
    <property type="evidence" value="ECO:0007669"/>
    <property type="project" value="UniProtKB-SubCell"/>
</dbReference>
<dbReference type="NCBIfam" id="TIGR00663">
    <property type="entry name" value="dnan"/>
    <property type="match status" value="1"/>
</dbReference>
<dbReference type="EMBL" id="AP027059">
    <property type="protein sequence ID" value="BDU50641.1"/>
    <property type="molecule type" value="Genomic_DNA"/>
</dbReference>
<evidence type="ECO:0000313" key="13">
    <source>
        <dbReference type="EMBL" id="BDU50641.1"/>
    </source>
</evidence>